<evidence type="ECO:0000256" key="11">
    <source>
        <dbReference type="RuleBase" id="RU363035"/>
    </source>
</evidence>
<evidence type="ECO:0000259" key="13">
    <source>
        <dbReference type="Pfam" id="PF06827"/>
    </source>
</evidence>
<dbReference type="EC" id="6.1.1.5" evidence="3"/>
<organism evidence="15 16">
    <name type="scientific">Ostreobium quekettii</name>
    <dbReference type="NCBI Taxonomy" id="121088"/>
    <lineage>
        <taxon>Eukaryota</taxon>
        <taxon>Viridiplantae</taxon>
        <taxon>Chlorophyta</taxon>
        <taxon>core chlorophytes</taxon>
        <taxon>Ulvophyceae</taxon>
        <taxon>TCBD clade</taxon>
        <taxon>Bryopsidales</taxon>
        <taxon>Ostreobineae</taxon>
        <taxon>Ostreobiaceae</taxon>
        <taxon>Ostreobium</taxon>
    </lineage>
</organism>
<keyword evidence="6 11" id="KW-0067">ATP-binding</keyword>
<comment type="similarity">
    <text evidence="2 11">Belongs to the class-I aminoacyl-tRNA synthetase family.</text>
</comment>
<dbReference type="Gene3D" id="1.10.730.20">
    <property type="match status" value="1"/>
</dbReference>
<dbReference type="PANTHER" id="PTHR42765:SF1">
    <property type="entry name" value="ISOLEUCINE--TRNA LIGASE, MITOCHONDRIAL"/>
    <property type="match status" value="1"/>
</dbReference>
<keyword evidence="7 11" id="KW-0648">Protein biosynthesis</keyword>
<evidence type="ECO:0000313" key="16">
    <source>
        <dbReference type="Proteomes" id="UP000708148"/>
    </source>
</evidence>
<dbReference type="SUPFAM" id="SSF52374">
    <property type="entry name" value="Nucleotidylyl transferase"/>
    <property type="match status" value="1"/>
</dbReference>
<feature type="domain" description="Aminoacyl-tRNA synthetase class Ia" evidence="12">
    <location>
        <begin position="73"/>
        <end position="694"/>
    </location>
</feature>
<evidence type="ECO:0000256" key="9">
    <source>
        <dbReference type="ARBA" id="ARBA00032665"/>
    </source>
</evidence>
<dbReference type="InterPro" id="IPR001412">
    <property type="entry name" value="aa-tRNA-synth_I_CS"/>
</dbReference>
<evidence type="ECO:0000256" key="5">
    <source>
        <dbReference type="ARBA" id="ARBA00022741"/>
    </source>
</evidence>
<dbReference type="GO" id="GO:0005739">
    <property type="term" value="C:mitochondrion"/>
    <property type="evidence" value="ECO:0007669"/>
    <property type="project" value="UniProtKB-SubCell"/>
</dbReference>
<feature type="domain" description="Zinc finger FPG/IleRS-type" evidence="13">
    <location>
        <begin position="971"/>
        <end position="997"/>
    </location>
</feature>
<keyword evidence="4 11" id="KW-0436">Ligase</keyword>
<dbReference type="PANTHER" id="PTHR42765">
    <property type="entry name" value="SOLEUCYL-TRNA SYNTHETASE"/>
    <property type="match status" value="1"/>
</dbReference>
<dbReference type="HAMAP" id="MF_02002">
    <property type="entry name" value="Ile_tRNA_synth_type1"/>
    <property type="match status" value="1"/>
</dbReference>
<name>A0A8S1IPE7_9CHLO</name>
<dbReference type="Gene3D" id="1.10.10.830">
    <property type="entry name" value="Ile-tRNA synthetase CP2 domain-like"/>
    <property type="match status" value="1"/>
</dbReference>
<evidence type="ECO:0000259" key="14">
    <source>
        <dbReference type="Pfam" id="PF08264"/>
    </source>
</evidence>
<dbReference type="InterPro" id="IPR009008">
    <property type="entry name" value="Val/Leu/Ile-tRNA-synth_edit"/>
</dbReference>
<gene>
    <name evidence="15" type="ORF">OSTQU699_LOCUS2327</name>
</gene>
<comment type="catalytic activity">
    <reaction evidence="10">
        <text>tRNA(Ile) + L-isoleucine + ATP = L-isoleucyl-tRNA(Ile) + AMP + diphosphate</text>
        <dbReference type="Rhea" id="RHEA:11060"/>
        <dbReference type="Rhea" id="RHEA-COMP:9666"/>
        <dbReference type="Rhea" id="RHEA-COMP:9695"/>
        <dbReference type="ChEBI" id="CHEBI:30616"/>
        <dbReference type="ChEBI" id="CHEBI:33019"/>
        <dbReference type="ChEBI" id="CHEBI:58045"/>
        <dbReference type="ChEBI" id="CHEBI:78442"/>
        <dbReference type="ChEBI" id="CHEBI:78528"/>
        <dbReference type="ChEBI" id="CHEBI:456215"/>
        <dbReference type="EC" id="6.1.1.5"/>
    </reaction>
</comment>
<keyword evidence="16" id="KW-1185">Reference proteome</keyword>
<evidence type="ECO:0000256" key="6">
    <source>
        <dbReference type="ARBA" id="ARBA00022840"/>
    </source>
</evidence>
<dbReference type="Gene3D" id="3.90.740.10">
    <property type="entry name" value="Valyl/Leucyl/Isoleucyl-tRNA synthetase, editing domain"/>
    <property type="match status" value="1"/>
</dbReference>
<dbReference type="PROSITE" id="PS00178">
    <property type="entry name" value="AA_TRNA_LIGASE_I"/>
    <property type="match status" value="1"/>
</dbReference>
<dbReference type="GO" id="GO:0009791">
    <property type="term" value="P:post-embryonic development"/>
    <property type="evidence" value="ECO:0007669"/>
    <property type="project" value="UniProtKB-ARBA"/>
</dbReference>
<dbReference type="InterPro" id="IPR002300">
    <property type="entry name" value="aa-tRNA-synth_Ia"/>
</dbReference>
<dbReference type="GO" id="GO:0000049">
    <property type="term" value="F:tRNA binding"/>
    <property type="evidence" value="ECO:0007669"/>
    <property type="project" value="InterPro"/>
</dbReference>
<dbReference type="FunFam" id="1.10.730.20:FF:000001">
    <property type="entry name" value="Isoleucine--tRNA ligase"/>
    <property type="match status" value="1"/>
</dbReference>
<dbReference type="SUPFAM" id="SSF50677">
    <property type="entry name" value="ValRS/IleRS/LeuRS editing domain"/>
    <property type="match status" value="1"/>
</dbReference>
<keyword evidence="5 11" id="KW-0547">Nucleotide-binding</keyword>
<dbReference type="GO" id="GO:0002161">
    <property type="term" value="F:aminoacyl-tRNA deacylase activity"/>
    <property type="evidence" value="ECO:0007669"/>
    <property type="project" value="InterPro"/>
</dbReference>
<evidence type="ECO:0000256" key="8">
    <source>
        <dbReference type="ARBA" id="ARBA00023146"/>
    </source>
</evidence>
<evidence type="ECO:0000256" key="1">
    <source>
        <dbReference type="ARBA" id="ARBA00004173"/>
    </source>
</evidence>
<evidence type="ECO:0000256" key="4">
    <source>
        <dbReference type="ARBA" id="ARBA00022598"/>
    </source>
</evidence>
<dbReference type="InterPro" id="IPR014729">
    <property type="entry name" value="Rossmann-like_a/b/a_fold"/>
</dbReference>
<accession>A0A8S1IPE7</accession>
<dbReference type="InterPro" id="IPR013155">
    <property type="entry name" value="M/V/L/I-tRNA-synth_anticd-bd"/>
</dbReference>
<sequence>MPLPRQRMIFRRPMPCGPEPFRVGGLLWAAPRRDVASGAKAKAQDDNPYRETVTLPQTAFSLRANSAVREPEIQRWWAEESVYGDLWANNPGEVFTLHDGPPYANGDLHMGHAMNKILKDVINRYQLLKGRRARFVPGWDAHGLPIELKVLQSMPRERQLELTPIKLRRKARDFAQKTIDAQREQFKRYGVWADWEEPYVTMQPQYEAAQLGVFGRMVAKGHIYRGRKPVHWSPSSQTALAEAELEYPEGHTSRSCYVALEVVDGNGVIGADGPSSLAIWTTTPWTIPANRAVAVNPEIDYVAAAVSGKGGREGGQIVVAAELVGRLSEKLGKQLTAVSAFKGRDLEGVTYRHPLFPDKVQPVILGGDYITTDAGSGLVHTAPGHGQEDYQVALKYGLEIFTPVDDNGVFTEAAGRFSGMAVLKEGNEAVLAELEQQGLLIKEEPYVHKHPYDWRTKKPVIFRATEQWFASVEGFREEALEAIKSTSWMPASGFNRINGMVEGRTDWCISRQRRWGVPIPAFYDVQTGEPLMTQETIAHIAEVVRKHGTDAWWQMPTEDLLPEGLKERAGSLKKGQDTMDVWFDSGSSWAAVAEKLPGLRYPADLYLEGSDQHRGWFQSSLLTSVAVNGKSPYGAVLTHGFILDESGKKMSKSVGNVLDPKVVIEGGKNLKKEPAYGADVLRLWVAAVDYTNDVIFGPNILKQTAEVYRKIRGTIRFLLGSLSDFDAQQHSVAYQSLPSLDRYILGRFHSVQMELDSAYSSYQFSKVFQGIQRFVIVDLSNFYFDVAKDRLYVQGQSSGSRRACQTAMHHILAGLLSSIAPILPHMAEDAWSCWHSPADGRRHSIFKNGWRAPDDEWRSQWSDDDVLAWEHVFRLREVVTKALEVARENKLIGAPLEAKVLIHMEDPSKIERAVSFGPNANGVDELRYIFITSSVEKTTEDAAGQAPHCVSVDVQGLGRVTVGVSRADGRKCARCWNWSEQVGSDGRHPQLCERCLPVVEEMGFELPPKTVEDSLVGAKS</sequence>
<dbReference type="GO" id="GO:0004822">
    <property type="term" value="F:isoleucine-tRNA ligase activity"/>
    <property type="evidence" value="ECO:0007669"/>
    <property type="project" value="UniProtKB-EC"/>
</dbReference>
<dbReference type="CDD" id="cd00818">
    <property type="entry name" value="IleRS_core"/>
    <property type="match status" value="1"/>
</dbReference>
<dbReference type="InterPro" id="IPR002301">
    <property type="entry name" value="Ile-tRNA-ligase"/>
</dbReference>
<dbReference type="InterPro" id="IPR050081">
    <property type="entry name" value="Ile-tRNA_ligase"/>
</dbReference>
<comment type="subcellular location">
    <subcellularLocation>
        <location evidence="1">Mitochondrion</location>
    </subcellularLocation>
</comment>
<dbReference type="InterPro" id="IPR033708">
    <property type="entry name" value="Anticodon_Ile_BEm"/>
</dbReference>
<evidence type="ECO:0000256" key="10">
    <source>
        <dbReference type="ARBA" id="ARBA00048359"/>
    </source>
</evidence>
<dbReference type="InterPro" id="IPR009080">
    <property type="entry name" value="tRNAsynth_Ia_anticodon-bd"/>
</dbReference>
<dbReference type="InterPro" id="IPR010663">
    <property type="entry name" value="Znf_FPG/IleRS"/>
</dbReference>
<dbReference type="GO" id="GO:0048608">
    <property type="term" value="P:reproductive structure development"/>
    <property type="evidence" value="ECO:0007669"/>
    <property type="project" value="UniProtKB-ARBA"/>
</dbReference>
<dbReference type="GO" id="GO:0005524">
    <property type="term" value="F:ATP binding"/>
    <property type="evidence" value="ECO:0007669"/>
    <property type="project" value="UniProtKB-KW"/>
</dbReference>
<evidence type="ECO:0000259" key="12">
    <source>
        <dbReference type="Pfam" id="PF00133"/>
    </source>
</evidence>
<evidence type="ECO:0000256" key="2">
    <source>
        <dbReference type="ARBA" id="ARBA00005594"/>
    </source>
</evidence>
<dbReference type="Proteomes" id="UP000708148">
    <property type="component" value="Unassembled WGS sequence"/>
</dbReference>
<feature type="domain" description="Methionyl/Valyl/Leucyl/Isoleucyl-tRNA synthetase anticodon-binding" evidence="14">
    <location>
        <begin position="741"/>
        <end position="901"/>
    </location>
</feature>
<dbReference type="GO" id="GO:0006428">
    <property type="term" value="P:isoleucyl-tRNA aminoacylation"/>
    <property type="evidence" value="ECO:0007669"/>
    <property type="project" value="InterPro"/>
</dbReference>
<evidence type="ECO:0000256" key="7">
    <source>
        <dbReference type="ARBA" id="ARBA00022917"/>
    </source>
</evidence>
<dbReference type="FunFam" id="3.40.50.620:FF:000111">
    <property type="entry name" value="Mitochondrial isoleucyl-tRNA synthetase"/>
    <property type="match status" value="1"/>
</dbReference>
<dbReference type="OrthoDB" id="10264412at2759"/>
<evidence type="ECO:0000313" key="15">
    <source>
        <dbReference type="EMBL" id="CAD7696966.1"/>
    </source>
</evidence>
<dbReference type="Gene3D" id="3.40.50.620">
    <property type="entry name" value="HUPs"/>
    <property type="match status" value="2"/>
</dbReference>
<dbReference type="AlphaFoldDB" id="A0A8S1IPE7"/>
<protein>
    <recommendedName>
        <fullName evidence="3">isoleucine--tRNA ligase</fullName>
        <ecNumber evidence="3">6.1.1.5</ecNumber>
    </recommendedName>
    <alternativeName>
        <fullName evidence="9">Isoleucyl-tRNA synthetase</fullName>
    </alternativeName>
</protein>
<evidence type="ECO:0000256" key="3">
    <source>
        <dbReference type="ARBA" id="ARBA00013165"/>
    </source>
</evidence>
<dbReference type="GO" id="GO:0032543">
    <property type="term" value="P:mitochondrial translation"/>
    <property type="evidence" value="ECO:0007669"/>
    <property type="project" value="TreeGrafter"/>
</dbReference>
<proteinExistence type="inferred from homology"/>
<dbReference type="CDD" id="cd07960">
    <property type="entry name" value="Anticodon_Ia_Ile_BEm"/>
    <property type="match status" value="1"/>
</dbReference>
<dbReference type="Pfam" id="PF08264">
    <property type="entry name" value="Anticodon_1"/>
    <property type="match status" value="1"/>
</dbReference>
<keyword evidence="8 11" id="KW-0030">Aminoacyl-tRNA synthetase</keyword>
<dbReference type="SUPFAM" id="SSF47323">
    <property type="entry name" value="Anticodon-binding domain of a subclass of class I aminoacyl-tRNA synthetases"/>
    <property type="match status" value="1"/>
</dbReference>
<dbReference type="InterPro" id="IPR023585">
    <property type="entry name" value="Ile-tRNA-ligase_type1"/>
</dbReference>
<reference evidence="15" key="1">
    <citation type="submission" date="2020-12" db="EMBL/GenBank/DDBJ databases">
        <authorList>
            <person name="Iha C."/>
        </authorList>
    </citation>
    <scope>NUCLEOTIDE SEQUENCE</scope>
</reference>
<dbReference type="Pfam" id="PF00133">
    <property type="entry name" value="tRNA-synt_1"/>
    <property type="match status" value="1"/>
</dbReference>
<dbReference type="NCBIfam" id="TIGR00392">
    <property type="entry name" value="ileS"/>
    <property type="match status" value="1"/>
</dbReference>
<dbReference type="EMBL" id="CAJHUC010000585">
    <property type="protein sequence ID" value="CAD7696966.1"/>
    <property type="molecule type" value="Genomic_DNA"/>
</dbReference>
<comment type="caution">
    <text evidence="15">The sequence shown here is derived from an EMBL/GenBank/DDBJ whole genome shotgun (WGS) entry which is preliminary data.</text>
</comment>
<dbReference type="Pfam" id="PF06827">
    <property type="entry name" value="zf-FPG_IleRS"/>
    <property type="match status" value="1"/>
</dbReference>
<dbReference type="PRINTS" id="PR00984">
    <property type="entry name" value="TRNASYNTHILE"/>
</dbReference>